<evidence type="ECO:0000259" key="1">
    <source>
        <dbReference type="Pfam" id="PF13087"/>
    </source>
</evidence>
<dbReference type="InterPro" id="IPR027417">
    <property type="entry name" value="P-loop_NTPase"/>
</dbReference>
<keyword evidence="2" id="KW-0378">Hydrolase</keyword>
<dbReference type="InterPro" id="IPR041679">
    <property type="entry name" value="DNA2/NAM7-like_C"/>
</dbReference>
<evidence type="ECO:0000313" key="2">
    <source>
        <dbReference type="EMBL" id="USW59125.1"/>
    </source>
</evidence>
<evidence type="ECO:0000313" key="3">
    <source>
        <dbReference type="Proteomes" id="UP001056384"/>
    </source>
</evidence>
<dbReference type="AlphaFoldDB" id="A0A9Q9B6G7"/>
<dbReference type="Proteomes" id="UP001056384">
    <property type="component" value="Chromosome 12"/>
</dbReference>
<keyword evidence="3" id="KW-1185">Reference proteome</keyword>
<dbReference type="Gene3D" id="3.40.50.300">
    <property type="entry name" value="P-loop containing nucleotide triphosphate hydrolases"/>
    <property type="match status" value="1"/>
</dbReference>
<reference evidence="2" key="1">
    <citation type="submission" date="2022-06" db="EMBL/GenBank/DDBJ databases">
        <title>Complete genome sequences of two strains of the flax pathogen Septoria linicola.</title>
        <authorList>
            <person name="Lapalu N."/>
            <person name="Simon A."/>
            <person name="Demenou B."/>
            <person name="Paumier D."/>
            <person name="Guillot M.-P."/>
            <person name="Gout L."/>
            <person name="Valade R."/>
        </authorList>
    </citation>
    <scope>NUCLEOTIDE SEQUENCE</scope>
    <source>
        <strain evidence="2">SE15195</strain>
    </source>
</reference>
<feature type="domain" description="DNA2/NAM7 helicase-like C-terminal" evidence="1">
    <location>
        <begin position="24"/>
        <end position="147"/>
    </location>
</feature>
<keyword evidence="2" id="KW-0067">ATP-binding</keyword>
<accession>A0A9Q9B6G7</accession>
<protein>
    <submittedName>
        <fullName evidence="2">P-loop containing nucleoside triphosphate hydrolase, DNA2/NAM7 helicase-like protein</fullName>
    </submittedName>
</protein>
<sequence length="233" mass="26120">MTPIACNEDSGQRFSICDNQQFPDMQQHSCYADQSTQCPGTSNRTESTHLDVLEVVWSCLQAQVPGRSISVLTAYKEDAEDLDYWLRRNKMSGVNASTIDNFRGDESDITLLSLVAVNRETLVHVGHLSLLVHALSRSRGQLMIFGDFAELQHTCATWRKETTALGKLRVIMLRRDLVMSWDSKTIREDQDYAAVEGAGGRKRNASGDVGGDDRRVRARMETMPSSTIVDLDY</sequence>
<name>A0A9Q9B6G7_9PEZI</name>
<dbReference type="EMBL" id="CP099429">
    <property type="protein sequence ID" value="USW59125.1"/>
    <property type="molecule type" value="Genomic_DNA"/>
</dbReference>
<dbReference type="GO" id="GO:0016787">
    <property type="term" value="F:hydrolase activity"/>
    <property type="evidence" value="ECO:0007669"/>
    <property type="project" value="UniProtKB-KW"/>
</dbReference>
<dbReference type="Pfam" id="PF13087">
    <property type="entry name" value="AAA_12"/>
    <property type="match status" value="1"/>
</dbReference>
<gene>
    <name evidence="2" type="ORF">Slin15195_G124440</name>
</gene>
<dbReference type="SUPFAM" id="SSF52540">
    <property type="entry name" value="P-loop containing nucleoside triphosphate hydrolases"/>
    <property type="match status" value="1"/>
</dbReference>
<proteinExistence type="predicted"/>
<dbReference type="GO" id="GO:0004386">
    <property type="term" value="F:helicase activity"/>
    <property type="evidence" value="ECO:0007669"/>
    <property type="project" value="UniProtKB-KW"/>
</dbReference>
<keyword evidence="2" id="KW-0547">Nucleotide-binding</keyword>
<keyword evidence="2" id="KW-0347">Helicase</keyword>
<organism evidence="2 3">
    <name type="scientific">Septoria linicola</name>
    <dbReference type="NCBI Taxonomy" id="215465"/>
    <lineage>
        <taxon>Eukaryota</taxon>
        <taxon>Fungi</taxon>
        <taxon>Dikarya</taxon>
        <taxon>Ascomycota</taxon>
        <taxon>Pezizomycotina</taxon>
        <taxon>Dothideomycetes</taxon>
        <taxon>Dothideomycetidae</taxon>
        <taxon>Mycosphaerellales</taxon>
        <taxon>Mycosphaerellaceae</taxon>
        <taxon>Septoria</taxon>
    </lineage>
</organism>